<keyword evidence="5 7" id="KW-1133">Transmembrane helix</keyword>
<dbReference type="InterPro" id="IPR037185">
    <property type="entry name" value="EmrE-like"/>
</dbReference>
<dbReference type="EMBL" id="LDYG01000004">
    <property type="protein sequence ID" value="KUP09024.1"/>
    <property type="molecule type" value="Genomic_DNA"/>
</dbReference>
<name>A0A147KBY1_9BACI</name>
<comment type="subcellular location">
    <subcellularLocation>
        <location evidence="1">Cell membrane</location>
        <topology evidence="1">Multi-pass membrane protein</topology>
    </subcellularLocation>
</comment>
<evidence type="ECO:0000256" key="6">
    <source>
        <dbReference type="ARBA" id="ARBA00023136"/>
    </source>
</evidence>
<dbReference type="RefSeq" id="WP_059350123.1">
    <property type="nucleotide sequence ID" value="NZ_LDYG01000004.1"/>
</dbReference>
<feature type="transmembrane region" description="Helical" evidence="7">
    <location>
        <begin position="51"/>
        <end position="71"/>
    </location>
</feature>
<dbReference type="AlphaFoldDB" id="A0A147KBY1"/>
<dbReference type="STRING" id="1150625.Q75_01600"/>
<reference evidence="9 10" key="1">
    <citation type="journal article" date="2016" name="Front. Microbiol.">
        <title>Microevolution Analysis of Bacillus coahuilensis Unveils Differences in Phosphorus Acquisition Strategies and Their Regulation.</title>
        <authorList>
            <person name="Gomez-Lunar Z."/>
            <person name="Hernandez-Gonzalez I."/>
            <person name="Rodriguez-Torres M.D."/>
            <person name="Souza V."/>
            <person name="Olmedo-Alvarez G."/>
        </authorList>
    </citation>
    <scope>NUCLEOTIDE SEQUENCE [LARGE SCALE GENOMIC DNA]</scope>
    <source>
        <strain evidence="10">p1.1.43</strain>
    </source>
</reference>
<proteinExistence type="inferred from homology"/>
<keyword evidence="6 7" id="KW-0472">Membrane</keyword>
<dbReference type="Proteomes" id="UP000074108">
    <property type="component" value="Unassembled WGS sequence"/>
</dbReference>
<feature type="transmembrane region" description="Helical" evidence="7">
    <location>
        <begin position="258"/>
        <end position="277"/>
    </location>
</feature>
<evidence type="ECO:0000256" key="1">
    <source>
        <dbReference type="ARBA" id="ARBA00004651"/>
    </source>
</evidence>
<feature type="transmembrane region" description="Helical" evidence="7">
    <location>
        <begin position="226"/>
        <end position="246"/>
    </location>
</feature>
<feature type="transmembrane region" description="Helical" evidence="7">
    <location>
        <begin position="83"/>
        <end position="103"/>
    </location>
</feature>
<feature type="transmembrane region" description="Helical" evidence="7">
    <location>
        <begin position="197"/>
        <end position="220"/>
    </location>
</feature>
<feature type="domain" description="EamA" evidence="8">
    <location>
        <begin position="166"/>
        <end position="300"/>
    </location>
</feature>
<evidence type="ECO:0000313" key="9">
    <source>
        <dbReference type="EMBL" id="KUP09024.1"/>
    </source>
</evidence>
<organism evidence="9 10">
    <name type="scientific">Bacillus coahuilensis p1.1.43</name>
    <dbReference type="NCBI Taxonomy" id="1150625"/>
    <lineage>
        <taxon>Bacteria</taxon>
        <taxon>Bacillati</taxon>
        <taxon>Bacillota</taxon>
        <taxon>Bacilli</taxon>
        <taxon>Bacillales</taxon>
        <taxon>Bacillaceae</taxon>
        <taxon>Bacillus</taxon>
    </lineage>
</organism>
<feature type="transmembrane region" description="Helical" evidence="7">
    <location>
        <begin position="12"/>
        <end position="31"/>
    </location>
</feature>
<feature type="domain" description="EamA" evidence="8">
    <location>
        <begin position="17"/>
        <end position="154"/>
    </location>
</feature>
<evidence type="ECO:0000313" key="10">
    <source>
        <dbReference type="Proteomes" id="UP000074108"/>
    </source>
</evidence>
<accession>A0A147KBY1</accession>
<dbReference type="PANTHER" id="PTHR32322">
    <property type="entry name" value="INNER MEMBRANE TRANSPORTER"/>
    <property type="match status" value="1"/>
</dbReference>
<dbReference type="InterPro" id="IPR050638">
    <property type="entry name" value="AA-Vitamin_Transporters"/>
</dbReference>
<dbReference type="PANTHER" id="PTHR32322:SF18">
    <property type="entry name" value="S-ADENOSYLMETHIONINE_S-ADENOSYLHOMOCYSTEINE TRANSPORTER"/>
    <property type="match status" value="1"/>
</dbReference>
<feature type="transmembrane region" description="Helical" evidence="7">
    <location>
        <begin position="109"/>
        <end position="128"/>
    </location>
</feature>
<keyword evidence="4 7" id="KW-0812">Transmembrane</keyword>
<dbReference type="OrthoDB" id="3190463at2"/>
<gene>
    <name evidence="9" type="ORF">Q75_01600</name>
</gene>
<protein>
    <submittedName>
        <fullName evidence="9">Transporter</fullName>
    </submittedName>
</protein>
<evidence type="ECO:0000256" key="3">
    <source>
        <dbReference type="ARBA" id="ARBA00022475"/>
    </source>
</evidence>
<evidence type="ECO:0000256" key="2">
    <source>
        <dbReference type="ARBA" id="ARBA00007362"/>
    </source>
</evidence>
<feature type="transmembrane region" description="Helical" evidence="7">
    <location>
        <begin position="283"/>
        <end position="300"/>
    </location>
</feature>
<evidence type="ECO:0000256" key="7">
    <source>
        <dbReference type="SAM" id="Phobius"/>
    </source>
</evidence>
<dbReference type="SUPFAM" id="SSF103481">
    <property type="entry name" value="Multidrug resistance efflux transporter EmrE"/>
    <property type="match status" value="2"/>
</dbReference>
<sequence length="309" mass="34274">MTAKRFFTHPLGILGSAIVSTFLWGSAFPFIKWSYQLLEISSDEIGEQMLFAGYRFFLAGVLIFILFTVLGREMRYQKGTIVPLAKLGFFQTFLQYVLFYIGLSLSTGIQGSIIAGTTSFFQILLAHFMYRNDKMSTRKAIGLLVGFTGVVLVNITNGEVTLNFGLGEILLLSAMMISAFGNILVRNEAQRMEVSYITSYQMLIGSVGLLLIGGFSVGFMPFSFTLQSSLILLYLAFLSAAGFVLWNNVMKYNQVGQVSMYLFLVPVFGVMLSSIILNEAIHMFVLLGLLFVASGIVIVNRSKRQVKEG</sequence>
<keyword evidence="10" id="KW-1185">Reference proteome</keyword>
<feature type="transmembrane region" description="Helical" evidence="7">
    <location>
        <begin position="164"/>
        <end position="185"/>
    </location>
</feature>
<dbReference type="GO" id="GO:0005886">
    <property type="term" value="C:plasma membrane"/>
    <property type="evidence" value="ECO:0007669"/>
    <property type="project" value="UniProtKB-SubCell"/>
</dbReference>
<evidence type="ECO:0000256" key="5">
    <source>
        <dbReference type="ARBA" id="ARBA00022989"/>
    </source>
</evidence>
<evidence type="ECO:0000256" key="4">
    <source>
        <dbReference type="ARBA" id="ARBA00022692"/>
    </source>
</evidence>
<dbReference type="InterPro" id="IPR000620">
    <property type="entry name" value="EamA_dom"/>
</dbReference>
<feature type="transmembrane region" description="Helical" evidence="7">
    <location>
        <begin position="140"/>
        <end position="158"/>
    </location>
</feature>
<comment type="similarity">
    <text evidence="2">Belongs to the EamA transporter family.</text>
</comment>
<keyword evidence="3" id="KW-1003">Cell membrane</keyword>
<dbReference type="PATRIC" id="fig|1150625.3.peg.336"/>
<dbReference type="Pfam" id="PF00892">
    <property type="entry name" value="EamA"/>
    <property type="match status" value="2"/>
</dbReference>
<evidence type="ECO:0000259" key="8">
    <source>
        <dbReference type="Pfam" id="PF00892"/>
    </source>
</evidence>
<comment type="caution">
    <text evidence="9">The sequence shown here is derived from an EMBL/GenBank/DDBJ whole genome shotgun (WGS) entry which is preliminary data.</text>
</comment>